<evidence type="ECO:0000313" key="4">
    <source>
        <dbReference type="Proteomes" id="UP000072874"/>
    </source>
</evidence>
<dbReference type="VEuPathDB" id="PlasmoDB:PY02932"/>
<dbReference type="VEuPathDB" id="PlasmoDB:Py17XNL_001400877"/>
<dbReference type="VEuPathDB" id="PlasmoDB:PY17X_1402200"/>
<dbReference type="OrthoDB" id="369952at2759"/>
<reference evidence="2" key="3">
    <citation type="submission" date="2014-05" db="EMBL/GenBank/DDBJ databases">
        <authorList>
            <person name="Aslett A.Martin."/>
            <person name="De Silva Nishadi"/>
        </authorList>
    </citation>
    <scope>NUCLEOTIDE SEQUENCE</scope>
    <source>
        <strain evidence="2">YM</strain>
    </source>
</reference>
<reference evidence="3" key="4">
    <citation type="submission" date="2019-05" db="EMBL/GenBank/DDBJ databases">
        <authorList>
            <consortium name="Pathogen Informatics"/>
        </authorList>
    </citation>
    <scope>NUCLEOTIDE SEQUENCE</scope>
    <source>
        <strain evidence="3">17X</strain>
    </source>
</reference>
<dbReference type="GO" id="GO:0020035">
    <property type="term" value="P:adhesion of symbiont to microvasculature"/>
    <property type="evidence" value="ECO:0007669"/>
    <property type="project" value="InterPro"/>
</dbReference>
<keyword evidence="1" id="KW-1133">Transmembrane helix</keyword>
<dbReference type="Pfam" id="PF03805">
    <property type="entry name" value="CLAG"/>
    <property type="match status" value="1"/>
</dbReference>
<evidence type="ECO:0000313" key="5">
    <source>
        <dbReference type="Proteomes" id="UP000072904"/>
    </source>
</evidence>
<dbReference type="KEGG" id="pyo:PY17X_1402200"/>
<dbReference type="EMBL" id="LM993668">
    <property type="protein sequence ID" value="VTZ81337.1"/>
    <property type="molecule type" value="Genomic_DNA"/>
</dbReference>
<keyword evidence="1" id="KW-0472">Membrane</keyword>
<organism evidence="3 4">
    <name type="scientific">Plasmodium yoelii</name>
    <dbReference type="NCBI Taxonomy" id="5861"/>
    <lineage>
        <taxon>Eukaryota</taxon>
        <taxon>Sar</taxon>
        <taxon>Alveolata</taxon>
        <taxon>Apicomplexa</taxon>
        <taxon>Aconoidasida</taxon>
        <taxon>Haemosporida</taxon>
        <taxon>Plasmodiidae</taxon>
        <taxon>Plasmodium</taxon>
        <taxon>Plasmodium (Vinckeia)</taxon>
    </lineage>
</organism>
<dbReference type="OMA" id="FLEHTHI"/>
<evidence type="ECO:0000313" key="2">
    <source>
        <dbReference type="EMBL" id="CDU20377.1"/>
    </source>
</evidence>
<gene>
    <name evidence="3" type="ORF">PY17X_1402200</name>
    <name evidence="2" type="ORF">PYYM_1404200</name>
</gene>
<reference evidence="4 5" key="1">
    <citation type="journal article" date="2014" name="BMC Biol.">
        <title>A comprehensive evaluation of rodent malaria parasite genomes and gene expression.</title>
        <authorList>
            <person name="Otto T.D."/>
            <person name="Bohme U."/>
            <person name="Jackson A.P."/>
            <person name="Hunt M."/>
            <person name="Franke-Fayard B."/>
            <person name="Hoeijmakers W.A."/>
            <person name="Religa A.A."/>
            <person name="Robertson L."/>
            <person name="Sanders M."/>
            <person name="Ogun S.A."/>
            <person name="Cunningham D."/>
            <person name="Erhart A."/>
            <person name="Billker O."/>
            <person name="Khan S.M."/>
            <person name="Stunnenberg H.G."/>
            <person name="Langhorne J."/>
            <person name="Holder A.A."/>
            <person name="Waters A.P."/>
            <person name="Newbold C.I."/>
            <person name="Pain A."/>
            <person name="Berriman M."/>
            <person name="Janse C.J."/>
        </authorList>
    </citation>
    <scope>NUCLEOTIDE SEQUENCE [LARGE SCALE GENOMIC DNA]</scope>
    <source>
        <strain evidence="3 4">17X</strain>
        <strain evidence="2 5">YM</strain>
    </source>
</reference>
<protein>
    <submittedName>
        <fullName evidence="3">Cytoadherence linked asexual protein, putative</fullName>
    </submittedName>
</protein>
<name>A0A078KEG3_PLAYE</name>
<evidence type="ECO:0000313" key="3">
    <source>
        <dbReference type="EMBL" id="VTZ81337.1"/>
    </source>
</evidence>
<dbReference type="InterPro" id="IPR005553">
    <property type="entry name" value="CLAG"/>
</dbReference>
<dbReference type="GeneID" id="3830110"/>
<proteinExistence type="predicted"/>
<dbReference type="VEuPathDB" id="PlasmoDB:PYYM_1404200"/>
<keyword evidence="1" id="KW-0812">Transmembrane</keyword>
<dbReference type="RefSeq" id="XP_022812791.1">
    <property type="nucleotide sequence ID" value="XM_022957391.1"/>
</dbReference>
<dbReference type="Proteomes" id="UP000072904">
    <property type="component" value="Chromosome 14"/>
</dbReference>
<accession>A0A078KEG3</accession>
<evidence type="ECO:0000256" key="1">
    <source>
        <dbReference type="SAM" id="Phobius"/>
    </source>
</evidence>
<dbReference type="EMBL" id="LK934642">
    <property type="protein sequence ID" value="CDU20377.1"/>
    <property type="molecule type" value="Genomic_DNA"/>
</dbReference>
<dbReference type="Proteomes" id="UP000072874">
    <property type="component" value="Chromosome 14"/>
</dbReference>
<sequence length="1292" mass="151334">MVSIRNITEITLVALGVIIGNAFCHSAEDNIKELKYMLDNKNLYDNLMKLQRELIMSLESDKIKFPKATSESREYFDISKFKVINCNDGDETGSSVECVVPEERTGLEDIIKYENIAKSEGIKMYNGENSSLIKRKMIIIRGLKIAKLMVLGMNLYKETNDFKKAIKGVNDALYGEVVSNNDGLNELGGSGDHLDMLIHDVDKKTLFESDNGFFTTDGTFEFGDNLDMIARKHRIGLFHLIGPHFPALGHFITLSLALKNYENFFEKGKGHFISWQKLLSFNMSDRFKALDLMCNVEGTYDIKKKRRITYLEQNRKGAFDECNILEFLIHYFNKYQLSLISRTYGDEFQSYYLLEHKDMKEEFFRFMCDSSKNCNIYNSSIFLSNENDDSKIVLKNMKSFNVSAPFNVKDNFSVFSNNYMDFSPKQIVYTHFYNLAGILNNEIDAYVGSLYLPGYYNTIQLAFEDEQTLKEQFKNLIKCVVKCNAYDQKNSSKKSKKLSIKEEKIVSKCNMCKGTFDIITWKNENNLSMVNKFYNYVTKVIEAKMLGNIVSNINIYDEYDNFLSNDLNWYTFLFFLRLTSYKNIHETTVSEAMYMELKDEDTPVQTMVTDHWYPSCIKRAYTLFIKAHVAPNLLSVLEGLLKPDTIEKMKNVVQYVIHVNSFMQLDFFHALNEPVLGTFRKNPLSRDLESQLVQWCFQISSGYFFLHYDDPSRKAELYRKPRSQRFVAPKFDELVEVFKRYIKSGYESYFKQRHIKNLIELHDTFNISSKVMMMRDSYELYLKHYKDTIFFAEPFIINKYLSLVPKLRRMTERFNFMFHYTPGNAYNFYKYGMIYGFRLNKEYLKEVSEELVSVYKANKKTFSDVTFLQTLYLLCKKLEISAGSHRRNDSTSISNIFMLNVSKYYSRLSKEERFNELDNSMKSKFLAKTLYSALHTTFSIKINKNLDKLDKEYTKTKLIELSANENAYFTYAYAYYGSIIDTITNSLMPLYAKKPITQLRYGKTFIFANYFGFTAQIYGMLNLNNMKMLCENQAIASANSYSIEKKSQYLGKKYLAIIAYFGVLRGYGVKQFPKGSDFLRDVFIKNTFFHVSMYFTMHIGTLLWLESGRVLPRPLYNELQDQTSDMFIQEPPEKGPLHALGRDFIFGMVTSFSFLFSVYTIFRWYAFYTNVVYFFIMPVRFFSSYHRPFQNFYSTLTIETMKKVTVDPILKVVNKLLRNLKSKNEYNEIINARLSDTNFKKFIGGKRSTAIMPSMTQLIDLDRMGYTLYKDDNVLFEDVDKEEEFLNKRGMI</sequence>
<feature type="transmembrane region" description="Helical" evidence="1">
    <location>
        <begin position="1144"/>
        <end position="1161"/>
    </location>
</feature>
<reference evidence="3" key="2">
    <citation type="submission" date="2014-05" db="EMBL/GenBank/DDBJ databases">
        <authorList>
            <person name="Aslett M.A."/>
            <person name="De Silva N."/>
        </authorList>
    </citation>
    <scope>NUCLEOTIDE SEQUENCE</scope>
    <source>
        <strain evidence="3">17X</strain>
    </source>
</reference>